<dbReference type="STRING" id="1666911.HLUCCA11_22080"/>
<evidence type="ECO:0000256" key="1">
    <source>
        <dbReference type="SAM" id="MobiDB-lite"/>
    </source>
</evidence>
<evidence type="ECO:0000313" key="2">
    <source>
        <dbReference type="EMBL" id="KPQ32209.1"/>
    </source>
</evidence>
<reference evidence="2 3" key="1">
    <citation type="submission" date="2015-09" db="EMBL/GenBank/DDBJ databases">
        <title>Identification and resolution of microdiversity through metagenomic sequencing of parallel consortia.</title>
        <authorList>
            <person name="Nelson W.C."/>
            <person name="Romine M.F."/>
            <person name="Lindemann S.R."/>
        </authorList>
    </citation>
    <scope>NUCLEOTIDE SEQUENCE [LARGE SCALE GENOMIC DNA]</scope>
    <source>
        <strain evidence="2">Ana</strain>
    </source>
</reference>
<dbReference type="EMBL" id="LJZR01000065">
    <property type="protein sequence ID" value="KPQ32209.1"/>
    <property type="molecule type" value="Genomic_DNA"/>
</dbReference>
<accession>A0A0P8D7X6</accession>
<evidence type="ECO:0000313" key="3">
    <source>
        <dbReference type="Proteomes" id="UP000050465"/>
    </source>
</evidence>
<gene>
    <name evidence="2" type="ORF">HLUCCA11_22080</name>
</gene>
<feature type="region of interest" description="Disordered" evidence="1">
    <location>
        <begin position="204"/>
        <end position="243"/>
    </location>
</feature>
<dbReference type="Proteomes" id="UP000050465">
    <property type="component" value="Unassembled WGS sequence"/>
</dbReference>
<dbReference type="Pfam" id="PF08852">
    <property type="entry name" value="DUF1822"/>
    <property type="match status" value="1"/>
</dbReference>
<dbReference type="InterPro" id="IPR014951">
    <property type="entry name" value="DUF1822"/>
</dbReference>
<proteinExistence type="predicted"/>
<name>A0A0P8D7X6_9CYAN</name>
<dbReference type="AlphaFoldDB" id="A0A0P8D7X6"/>
<evidence type="ECO:0008006" key="4">
    <source>
        <dbReference type="Google" id="ProtNLM"/>
    </source>
</evidence>
<protein>
    <recommendedName>
        <fullName evidence="4">DUF1822 family protein</fullName>
    </recommendedName>
</protein>
<sequence length="352" mass="38145">MINSLSPFSFPLSEAAHIAATARSQAYPPDSDKAESVYLSTLAAHGSRYYLQLCSYAVEASAEQNLTADQQMSDEQTLDFIHLALSDGIAVEVEGYGSIGSVVVSSYSETVNIPFLLSHSPIGYLALSFDDALAEVSVLGFVAQTDQPSVPISEIQPLAEFSAYLSQMRPLTASVNRLSQWWNRSFHRGWTLISEMVSESEKSTGQIAFRSGTRASTDRLELSAGRSPDAPEPETPQDGIISQKRLTLTTTDEAGGMGEMSETFSLTLMIEKLARANAPIYIVARLSPDLGQPYLPEAVELIAADESSTVFSAIRSRGQSPFIDLRFSADPGDYFTLKVVLEGISIVESFVV</sequence>
<comment type="caution">
    <text evidence="2">The sequence shown here is derived from an EMBL/GenBank/DDBJ whole genome shotgun (WGS) entry which is preliminary data.</text>
</comment>
<organism evidence="2 3">
    <name type="scientific">Phormidesmis priestleyi Ana</name>
    <dbReference type="NCBI Taxonomy" id="1666911"/>
    <lineage>
        <taxon>Bacteria</taxon>
        <taxon>Bacillati</taxon>
        <taxon>Cyanobacteriota</taxon>
        <taxon>Cyanophyceae</taxon>
        <taxon>Leptolyngbyales</taxon>
        <taxon>Leptolyngbyaceae</taxon>
        <taxon>Phormidesmis</taxon>
    </lineage>
</organism>